<comment type="caution">
    <text evidence="2">The sequence shown here is derived from an EMBL/GenBank/DDBJ whole genome shotgun (WGS) entry which is preliminary data.</text>
</comment>
<proteinExistence type="predicted"/>
<feature type="compositionally biased region" description="Low complexity" evidence="1">
    <location>
        <begin position="279"/>
        <end position="288"/>
    </location>
</feature>
<evidence type="ECO:0000256" key="1">
    <source>
        <dbReference type="SAM" id="MobiDB-lite"/>
    </source>
</evidence>
<accession>A0A1X2GKQ7</accession>
<evidence type="ECO:0000313" key="3">
    <source>
        <dbReference type="Proteomes" id="UP000242146"/>
    </source>
</evidence>
<dbReference type="Proteomes" id="UP000242146">
    <property type="component" value="Unassembled WGS sequence"/>
</dbReference>
<keyword evidence="3" id="KW-1185">Reference proteome</keyword>
<feature type="compositionally biased region" description="Pro residues" evidence="1">
    <location>
        <begin position="257"/>
        <end position="278"/>
    </location>
</feature>
<reference evidence="2 3" key="1">
    <citation type="submission" date="2016-07" db="EMBL/GenBank/DDBJ databases">
        <title>Pervasive Adenine N6-methylation of Active Genes in Fungi.</title>
        <authorList>
            <consortium name="DOE Joint Genome Institute"/>
            <person name="Mondo S.J."/>
            <person name="Dannebaum R.O."/>
            <person name="Kuo R.C."/>
            <person name="Labutti K."/>
            <person name="Haridas S."/>
            <person name="Kuo A."/>
            <person name="Salamov A."/>
            <person name="Ahrendt S.R."/>
            <person name="Lipzen A."/>
            <person name="Sullivan W."/>
            <person name="Andreopoulos W.B."/>
            <person name="Clum A."/>
            <person name="Lindquist E."/>
            <person name="Daum C."/>
            <person name="Ramamoorthy G.K."/>
            <person name="Gryganskyi A."/>
            <person name="Culley D."/>
            <person name="Magnuson J.K."/>
            <person name="James T.Y."/>
            <person name="O'Malley M.A."/>
            <person name="Stajich J.E."/>
            <person name="Spatafora J.W."/>
            <person name="Visel A."/>
            <person name="Grigoriev I.V."/>
        </authorList>
    </citation>
    <scope>NUCLEOTIDE SEQUENCE [LARGE SCALE GENOMIC DNA]</scope>
    <source>
        <strain evidence="2 3">NRRL 3301</strain>
    </source>
</reference>
<feature type="compositionally biased region" description="Polar residues" evidence="1">
    <location>
        <begin position="234"/>
        <end position="253"/>
    </location>
</feature>
<dbReference type="OrthoDB" id="2283182at2759"/>
<dbReference type="AlphaFoldDB" id="A0A1X2GKQ7"/>
<protein>
    <submittedName>
        <fullName evidence="2">Uncharacterized protein</fullName>
    </submittedName>
</protein>
<dbReference type="EMBL" id="MCGT01000010">
    <property type="protein sequence ID" value="ORX56296.1"/>
    <property type="molecule type" value="Genomic_DNA"/>
</dbReference>
<evidence type="ECO:0000313" key="2">
    <source>
        <dbReference type="EMBL" id="ORX56296.1"/>
    </source>
</evidence>
<gene>
    <name evidence="2" type="ORF">DM01DRAFT_1382562</name>
</gene>
<sequence>MAKYIAEQPEVVQIVISKLIGQQWKDEYTVGNCEWRDGSRSDVVLQSSHRDLPPIILEFQQRVDRPFMKRVTRYALQAYDRHEIDPIILVICTKKLTAEVESLLQDTGIIGCRAYPCQPWARSCLVMATQYLDSLTDTEQADPFAAFGLTVTQGADFAAVVSHNPTIRLLLQSLAQERVRSMQGDQPALVNFVSGFFGSQERQLDYLVDLVSSPDTPIETLKLAIQNPTVNLNTPDLNTPDLNIPSLNTPSLNTPASTPPASTPPPSTPPASTPPASAPPASFSSTSSRQIYQQVLGDLWGKYSKS</sequence>
<name>A0A1X2GKQ7_9FUNG</name>
<organism evidence="2 3">
    <name type="scientific">Hesseltinella vesiculosa</name>
    <dbReference type="NCBI Taxonomy" id="101127"/>
    <lineage>
        <taxon>Eukaryota</taxon>
        <taxon>Fungi</taxon>
        <taxon>Fungi incertae sedis</taxon>
        <taxon>Mucoromycota</taxon>
        <taxon>Mucoromycotina</taxon>
        <taxon>Mucoromycetes</taxon>
        <taxon>Mucorales</taxon>
        <taxon>Cunninghamellaceae</taxon>
        <taxon>Hesseltinella</taxon>
    </lineage>
</organism>
<feature type="region of interest" description="Disordered" evidence="1">
    <location>
        <begin position="234"/>
        <end position="288"/>
    </location>
</feature>